<keyword evidence="7" id="KW-1015">Disulfide bond</keyword>
<feature type="transmembrane region" description="Helical" evidence="10">
    <location>
        <begin position="1570"/>
        <end position="1593"/>
    </location>
</feature>
<dbReference type="PANTHER" id="PTHR24543">
    <property type="entry name" value="MULTICOPPER OXIDASE-RELATED"/>
    <property type="match status" value="1"/>
</dbReference>
<dbReference type="InterPro" id="IPR036179">
    <property type="entry name" value="Ig-like_dom_sf"/>
</dbReference>
<evidence type="ECO:0000259" key="12">
    <source>
        <dbReference type="PROSITE" id="PS50853"/>
    </source>
</evidence>
<sequence length="2497" mass="275691">ACVDLDLGVGSGTIPDSDITASSNQSINTPAKNGRLNYTSGSSWCAGTSDLNPYLQIDLQTPHIICAVSTQGNSQADQWVKSYRLQISTNGTTWTDFKEDGQVKFLRGNEDRNSEVKHVVYGVLTRYLRFLPQKHQGGVCMRTEVFGVEQNPTCEMEAIGLAFNGKIPNNSFTATSSFDGRYEPHDGRLNANGRGWGPLDRNDPKDYLQIDLLFEYVICAVATQGSKGSNEWTTKYKIYLSLDGKNFVAYNETGVEKDFTGNTDRDTIKKNSLQEFASSKFIRFWPTAYHNWKVLRVEVYGVLLTKVPSQPPAAFNLTASSSTSIKASWQLPPIFARHGRDITGFKLFYREKCFAGCFSFLNITSGSTFSRLVTGLKKYTEYEFQVLAYTSDGDGPKSPVEVERTQGDDCVQYDLGMEGGNIQHSRITASSSSTSTANGRLNYALGASWCAETNDTSPYLQIDLQTLHIICAVSTQGNSQEDQWVKNYTLQISTNGTSWIDYKEGGQVKFLRGNDDRNSEVKHVVYGVLTRYLRFLPQIHQGGVCMRTEVFGVDQKPTCEMEAIGLAFDGKIPNNSFTATSSFDGRYEPHDGRLNANGRGWGPLDRNDPKDYLQIDLLFEYVICAVATQGSKGTNEWTTKYKIYLSLDGKNFVAYNETGVEKVFTGNANRNTIKKNSLQEFASTKFIRFWPTAYHNWKVLRVEVYGVLLTKVPIQPPTAFNLTANSSTSITASWQLPPIFTRPGRHVTGFKLFYKKKDCGGSFSFLNITSGSTLSRLVTGLEKYTEYIFQLLAYTSKGDGLKSSVEVERTMEDAPSRPPSNFYVTATSSTTVTASWQLPPVDSRNGIIKGFKVFYKRKDSAGSGIILTINGESTFNKNVTGLNKYTEYEFQVLAFTSVGDGPNSSVVVKRTGEDVPSRPPGGFTLTATSSTSITASWQLPPEDFRNGNITGYKLFYKKGGSSGPASMQPINNQATRTQEVTGLDKFTEYEFQILAFTSVGDGQNSTVSFKKTKEAAPSGSPSQFNVTVNSSTSITASWHLPPESFRHGIIRGYKLFFKKKDSGSTTSLTINNATSKRVTNLDEYTDYEFQVLAFTSAGDGPKSPTVSTKTMEDAPSAPTFLSFVNVPPNNLHGPRATLSWSKPAEPNGVIRSYTLFYSYGGAVPKENSGLDKDALSHTVDVLGGVTYQFHVRALTIKPGPNGTINVTTKEYAPSAGPEPASPSPVNKTTFNISWEPLPREKSYGKVTLYEVKAIFLKKENSRKRSVINSLSANTSATFVVLSDFELCSKYNVSVRAYTAAGSGPYGEPSELKTSRPQPPGDFRATHSGTTQVTLTWKQYDGEGNIEYTLKYTGTKDYDKAFKDGEKIVKPIQKSTQTVTGLNPGTKYVFEVYWTSVCGKSVFKTLSVETDMMAPEPPDPHNVTDVEISETAVDIFLWPVEQKYGPISAYQVIVLKVVDGVEKLPENYDSQLKAASEAKKDDVNFYIAAEIKNVPAVEKPWKFTVGDGEKTEIYVNEELEKGQNYIVYERALTDTTKEVLKGEVEKVAKITITPTNTGAGTTEKSSGFNAVAVAVPVVLLLLLVPAVVVAVFFYRRRRQSRSKGASERSVRLGDLKNDDENLTASTSDLVYQNIGDIRQSIKVDNARVLLQASSREESYINASFVDDGQVPTADNVKLLNNSLIVTPRDAQDYGDYMCHATNTFGSTMYKITLVAPTDTQSILLAGIIALSFIVFVLLIIICGLIWQRRRAVPNKTIQSNEEIDFDGVKSSPYQLSSNEQASDPNTYMELKPRPSNQESHVPSEYQSLQEKPESPGYYNMGLQRESGEKQNEEQTDRSTVLTLRYCVAMKLSSDQGACVDLDLGMGRGAIPNSNITASSIQSASTPAKHGRLNYASGSSWCAKTSERNPYLQIDLQTLHIVCAVSTQGNSQADQWVKTYKLQLSTDGTNWTDYKELGQVKVLEGNMDRNSAVKHVLYGVLTRYVRFVSQTQQGVACMRTEVFGVKQKPSLLFKFDPNLLACDSRAIGLADGGRIPDDSFFASSIYKSIYAAKYGRLNGTGAWAPKTTADPQDYLQIDLLNEYVICAVATQGNPPSQSPNAQEWTTEYKLRFSLSGTTFSPYNETKIEKVFTGNSGKTDTRKNSLKEFASAKFIHFLPTSYHNFKVLRVEAYGILLSKVPSRPPTAFNLTASSSTSITASWQLPPVFARHGTIIGFKLFYKKKGSDKPARNLTIRGELTLSKNVTGLDEYTEYEFQVLAYSSDGDGPNSSVEVERTMEDVPSQAPSNFTVTASTSSIVTTYWQLPPVDSRNGLIIGFKLFYKNKTVLGSATMLPIIDGATHHKMVTGLDKHTEYEFQVLAYTSVGDGPKSSPVMVRTMKDGGCVEFYLGMENRTIPDNKVAASSEQSANTPSKNGRLHYTSGSSWCARASERNPYLQIDLRALHIICAVSTQGNSKADQWVKTYKLQLSTDGTTWTDYKELGQVKSKLERPPGRSGQGM</sequence>
<comment type="subcellular location">
    <subcellularLocation>
        <location evidence="1">Membrane</location>
        <topology evidence="1">Single-pass type I membrane protein</topology>
    </subcellularLocation>
</comment>
<evidence type="ECO:0000256" key="3">
    <source>
        <dbReference type="ARBA" id="ARBA00022729"/>
    </source>
</evidence>
<dbReference type="Pfam" id="PF00754">
    <property type="entry name" value="F5_F8_type_C"/>
    <property type="match status" value="7"/>
</dbReference>
<dbReference type="GO" id="GO:0016020">
    <property type="term" value="C:membrane"/>
    <property type="evidence" value="ECO:0007669"/>
    <property type="project" value="UniProtKB-SubCell"/>
</dbReference>
<dbReference type="InterPro" id="IPR057598">
    <property type="entry name" value="Fn3_PTPRU"/>
</dbReference>
<evidence type="ECO:0000313" key="14">
    <source>
        <dbReference type="Proteomes" id="UP000225706"/>
    </source>
</evidence>
<keyword evidence="8" id="KW-0325">Glycoprotein</keyword>
<dbReference type="SMART" id="SM00060">
    <property type="entry name" value="FN3"/>
    <property type="match status" value="10"/>
</dbReference>
<evidence type="ECO:0000256" key="1">
    <source>
        <dbReference type="ARBA" id="ARBA00004479"/>
    </source>
</evidence>
<feature type="domain" description="Fibronectin type-III" evidence="12">
    <location>
        <begin position="1114"/>
        <end position="1211"/>
    </location>
</feature>
<feature type="domain" description="Fibronectin type-III" evidence="12">
    <location>
        <begin position="1020"/>
        <end position="1113"/>
    </location>
</feature>
<dbReference type="InterPro" id="IPR008979">
    <property type="entry name" value="Galactose-bd-like_sf"/>
</dbReference>
<keyword evidence="4" id="KW-0677">Repeat</keyword>
<dbReference type="Pfam" id="PF23144">
    <property type="entry name" value="Fn3_PTPRU"/>
    <property type="match status" value="1"/>
</dbReference>
<gene>
    <name evidence="13" type="primary">Lar</name>
    <name evidence="13" type="ORF">AWC38_SpisGene21987</name>
</gene>
<feature type="domain" description="F5/8 type C" evidence="11">
    <location>
        <begin position="559"/>
        <end position="707"/>
    </location>
</feature>
<keyword evidence="2 10" id="KW-0812">Transmembrane</keyword>
<evidence type="ECO:0000256" key="7">
    <source>
        <dbReference type="ARBA" id="ARBA00023157"/>
    </source>
</evidence>
<feature type="domain" description="Fibronectin type-III" evidence="12">
    <location>
        <begin position="1216"/>
        <end position="1316"/>
    </location>
</feature>
<feature type="domain" description="F5/8 type C" evidence="11">
    <location>
        <begin position="2381"/>
        <end position="2497"/>
    </location>
</feature>
<dbReference type="SUPFAM" id="SSF49265">
    <property type="entry name" value="Fibronectin type III"/>
    <property type="match status" value="6"/>
</dbReference>
<evidence type="ECO:0000256" key="6">
    <source>
        <dbReference type="ARBA" id="ARBA00023136"/>
    </source>
</evidence>
<evidence type="ECO:0000313" key="13">
    <source>
        <dbReference type="EMBL" id="PFX13897.1"/>
    </source>
</evidence>
<feature type="non-terminal residue" evidence="13">
    <location>
        <position position="1"/>
    </location>
</feature>
<feature type="transmembrane region" description="Helical" evidence="10">
    <location>
        <begin position="1721"/>
        <end position="1745"/>
    </location>
</feature>
<dbReference type="FunFam" id="2.60.40.10:FF:000093">
    <property type="entry name" value="Down syndrome cell adhesion molecule, isoform B"/>
    <property type="match status" value="2"/>
</dbReference>
<evidence type="ECO:0000256" key="5">
    <source>
        <dbReference type="ARBA" id="ARBA00022989"/>
    </source>
</evidence>
<feature type="compositionally biased region" description="Basic and acidic residues" evidence="9">
    <location>
        <begin position="1824"/>
        <end position="1835"/>
    </location>
</feature>
<evidence type="ECO:0000256" key="10">
    <source>
        <dbReference type="SAM" id="Phobius"/>
    </source>
</evidence>
<dbReference type="CDD" id="cd00063">
    <property type="entry name" value="FN3"/>
    <property type="match status" value="10"/>
</dbReference>
<feature type="domain" description="Fibronectin type-III" evidence="12">
    <location>
        <begin position="2282"/>
        <end position="2378"/>
    </location>
</feature>
<keyword evidence="6 10" id="KW-0472">Membrane</keyword>
<dbReference type="SMART" id="SM00231">
    <property type="entry name" value="FA58C"/>
    <property type="match status" value="6"/>
</dbReference>
<feature type="domain" description="F5/8 type C" evidence="11">
    <location>
        <begin position="1857"/>
        <end position="2003"/>
    </location>
</feature>
<feature type="domain" description="F5/8 type C" evidence="11">
    <location>
        <begin position="2"/>
        <end position="148"/>
    </location>
</feature>
<dbReference type="InterPro" id="IPR003961">
    <property type="entry name" value="FN3_dom"/>
</dbReference>
<evidence type="ECO:0000256" key="8">
    <source>
        <dbReference type="ARBA" id="ARBA00023180"/>
    </source>
</evidence>
<feature type="domain" description="F5/8 type C" evidence="11">
    <location>
        <begin position="154"/>
        <end position="302"/>
    </location>
</feature>
<dbReference type="FunFam" id="2.60.40.10:FF:000028">
    <property type="entry name" value="Neuronal cell adhesion molecule"/>
    <property type="match status" value="3"/>
</dbReference>
<feature type="domain" description="Fibronectin type-III" evidence="12">
    <location>
        <begin position="2181"/>
        <end position="2277"/>
    </location>
</feature>
<feature type="domain" description="Fibronectin type-III" evidence="12">
    <location>
        <begin position="716"/>
        <end position="813"/>
    </location>
</feature>
<dbReference type="InterPro" id="IPR013783">
    <property type="entry name" value="Ig-like_fold"/>
</dbReference>
<dbReference type="InterPro" id="IPR036116">
    <property type="entry name" value="FN3_sf"/>
</dbReference>
<dbReference type="PROSITE" id="PS01285">
    <property type="entry name" value="FA58C_1"/>
    <property type="match status" value="7"/>
</dbReference>
<feature type="compositionally biased region" description="Polar residues" evidence="9">
    <location>
        <begin position="1770"/>
        <end position="1784"/>
    </location>
</feature>
<feature type="domain" description="Fibronectin type-III" evidence="12">
    <location>
        <begin position="818"/>
        <end position="914"/>
    </location>
</feature>
<dbReference type="Gene3D" id="2.60.120.260">
    <property type="entry name" value="Galactose-binding domain-like"/>
    <property type="match status" value="7"/>
</dbReference>
<comment type="caution">
    <text evidence="13">The sequence shown here is derived from an EMBL/GenBank/DDBJ whole genome shotgun (WGS) entry which is preliminary data.</text>
</comment>
<dbReference type="SUPFAM" id="SSF48726">
    <property type="entry name" value="Immunoglobulin"/>
    <property type="match status" value="1"/>
</dbReference>
<feature type="domain" description="F5/8 type C" evidence="11">
    <location>
        <begin position="2020"/>
        <end position="2172"/>
    </location>
</feature>
<keyword evidence="14" id="KW-1185">Reference proteome</keyword>
<dbReference type="Gene3D" id="2.60.40.10">
    <property type="entry name" value="Immunoglobulins"/>
    <property type="match status" value="10"/>
</dbReference>
<dbReference type="FunFam" id="2.60.120.260:FF:000016">
    <property type="entry name" value="Contactin-associated protein-like 4 isoform 1"/>
    <property type="match status" value="2"/>
</dbReference>
<organism evidence="13 14">
    <name type="scientific">Stylophora pistillata</name>
    <name type="common">Smooth cauliflower coral</name>
    <dbReference type="NCBI Taxonomy" id="50429"/>
    <lineage>
        <taxon>Eukaryota</taxon>
        <taxon>Metazoa</taxon>
        <taxon>Cnidaria</taxon>
        <taxon>Anthozoa</taxon>
        <taxon>Hexacorallia</taxon>
        <taxon>Scleractinia</taxon>
        <taxon>Astrocoeniina</taxon>
        <taxon>Pocilloporidae</taxon>
        <taxon>Stylophora</taxon>
    </lineage>
</organism>
<proteinExistence type="predicted"/>
<reference evidence="14" key="1">
    <citation type="journal article" date="2017" name="bioRxiv">
        <title>Comparative analysis of the genomes of Stylophora pistillata and Acropora digitifera provides evidence for extensive differences between species of corals.</title>
        <authorList>
            <person name="Voolstra C.R."/>
            <person name="Li Y."/>
            <person name="Liew Y.J."/>
            <person name="Baumgarten S."/>
            <person name="Zoccola D."/>
            <person name="Flot J.-F."/>
            <person name="Tambutte S."/>
            <person name="Allemand D."/>
            <person name="Aranda M."/>
        </authorList>
    </citation>
    <scope>NUCLEOTIDE SEQUENCE [LARGE SCALE GENOMIC DNA]</scope>
</reference>
<protein>
    <submittedName>
        <fullName evidence="13">Tyrosine-protein phosphatase Lar</fullName>
    </submittedName>
</protein>
<dbReference type="Proteomes" id="UP000225706">
    <property type="component" value="Unassembled WGS sequence"/>
</dbReference>
<feature type="domain" description="F5/8 type C" evidence="11">
    <location>
        <begin position="410"/>
        <end position="553"/>
    </location>
</feature>
<dbReference type="PROSITE" id="PS50853">
    <property type="entry name" value="FN3"/>
    <property type="match status" value="10"/>
</dbReference>
<feature type="domain" description="Fibronectin type-III" evidence="12">
    <location>
        <begin position="919"/>
        <end position="1015"/>
    </location>
</feature>
<dbReference type="SUPFAM" id="SSF49785">
    <property type="entry name" value="Galactose-binding domain-like"/>
    <property type="match status" value="7"/>
</dbReference>
<feature type="compositionally biased region" description="Polar residues" evidence="9">
    <location>
        <begin position="1793"/>
        <end position="1808"/>
    </location>
</feature>
<dbReference type="Pfam" id="PF00041">
    <property type="entry name" value="fn3"/>
    <property type="match status" value="9"/>
</dbReference>
<name>A0A2B4RBZ8_STYPI</name>
<dbReference type="PROSITE" id="PS50022">
    <property type="entry name" value="FA58C_3"/>
    <property type="match status" value="7"/>
</dbReference>
<feature type="domain" description="Fibronectin type-III" evidence="12">
    <location>
        <begin position="1318"/>
        <end position="1416"/>
    </location>
</feature>
<feature type="domain" description="Fibronectin type-III" evidence="12">
    <location>
        <begin position="311"/>
        <end position="408"/>
    </location>
</feature>
<dbReference type="OrthoDB" id="5980001at2759"/>
<dbReference type="InterPro" id="IPR000421">
    <property type="entry name" value="FA58C"/>
</dbReference>
<keyword evidence="5 10" id="KW-1133">Transmembrane helix</keyword>
<evidence type="ECO:0000256" key="9">
    <source>
        <dbReference type="SAM" id="MobiDB-lite"/>
    </source>
</evidence>
<dbReference type="CDD" id="cd00057">
    <property type="entry name" value="FA58C"/>
    <property type="match status" value="7"/>
</dbReference>
<evidence type="ECO:0000256" key="2">
    <source>
        <dbReference type="ARBA" id="ARBA00022692"/>
    </source>
</evidence>
<feature type="region of interest" description="Disordered" evidence="9">
    <location>
        <begin position="1767"/>
        <end position="1835"/>
    </location>
</feature>
<evidence type="ECO:0000259" key="11">
    <source>
        <dbReference type="PROSITE" id="PS50022"/>
    </source>
</evidence>
<keyword evidence="3" id="KW-0732">Signal</keyword>
<dbReference type="EMBL" id="LSMT01000874">
    <property type="protein sequence ID" value="PFX13897.1"/>
    <property type="molecule type" value="Genomic_DNA"/>
</dbReference>
<evidence type="ECO:0000256" key="4">
    <source>
        <dbReference type="ARBA" id="ARBA00022737"/>
    </source>
</evidence>
<accession>A0A2B4RBZ8</accession>